<dbReference type="AlphaFoldDB" id="A0A0A1SWX6"/>
<keyword evidence="3" id="KW-0158">Chromosome</keyword>
<dbReference type="InterPro" id="IPR008685">
    <property type="entry name" value="Centromere_Mis12"/>
</dbReference>
<sequence>MATPNSAEYELLTEHFSYPPVALLDDIINTVNLLSSRAIDSVETFLCKSKSKNIPGFVPKKKDVTEECPDPVQSEIDSGTHKLETLLNTSIDKSFDIFELYVMKNIITASPEDQPFMRLSHYEALDFAASTAPDRPTLASINALRRRLQASQRVHAALEAERLRNEALLVKLRAALGAAPAPVKKEDDEAAPQQNVLGFLKDRGRLAQGGSEAPIATTAEFTISQLQSLREVSSALRRILPHLDVDRREDSETDKSWRAERAEYIESSSRRYLEREAGLELGTEGELRDGEWQGAGAGLEKGQVGDLENVVNMLGAGETQEDDAGDEDDGMEEL</sequence>
<gene>
    <name evidence="11" type="ORF">VHEMI02863</name>
</gene>
<evidence type="ECO:0000313" key="11">
    <source>
        <dbReference type="EMBL" id="CEJ82816.1"/>
    </source>
</evidence>
<dbReference type="GO" id="GO:0051382">
    <property type="term" value="P:kinetochore assembly"/>
    <property type="evidence" value="ECO:0007669"/>
    <property type="project" value="TreeGrafter"/>
</dbReference>
<evidence type="ECO:0000256" key="7">
    <source>
        <dbReference type="ARBA" id="ARBA00023054"/>
    </source>
</evidence>
<keyword evidence="5" id="KW-0498">Mitosis</keyword>
<evidence type="ECO:0000256" key="10">
    <source>
        <dbReference type="SAM" id="MobiDB-lite"/>
    </source>
</evidence>
<dbReference type="GO" id="GO:0000444">
    <property type="term" value="C:MIS12/MIND type complex"/>
    <property type="evidence" value="ECO:0007669"/>
    <property type="project" value="TreeGrafter"/>
</dbReference>
<keyword evidence="6" id="KW-0995">Kinetochore</keyword>
<feature type="compositionally biased region" description="Acidic residues" evidence="10">
    <location>
        <begin position="319"/>
        <end position="334"/>
    </location>
</feature>
<dbReference type="GO" id="GO:0051301">
    <property type="term" value="P:cell division"/>
    <property type="evidence" value="ECO:0007669"/>
    <property type="project" value="UniProtKB-KW"/>
</dbReference>
<proteinExistence type="inferred from homology"/>
<evidence type="ECO:0008006" key="13">
    <source>
        <dbReference type="Google" id="ProtNLM"/>
    </source>
</evidence>
<name>A0A0A1SWX6_9HYPO</name>
<dbReference type="Proteomes" id="UP000039046">
    <property type="component" value="Unassembled WGS sequence"/>
</dbReference>
<keyword evidence="9" id="KW-0137">Centromere</keyword>
<evidence type="ECO:0000256" key="8">
    <source>
        <dbReference type="ARBA" id="ARBA00023306"/>
    </source>
</evidence>
<evidence type="ECO:0000256" key="1">
    <source>
        <dbReference type="ARBA" id="ARBA00004629"/>
    </source>
</evidence>
<dbReference type="GO" id="GO:0005634">
    <property type="term" value="C:nucleus"/>
    <property type="evidence" value="ECO:0007669"/>
    <property type="project" value="InterPro"/>
</dbReference>
<evidence type="ECO:0000256" key="6">
    <source>
        <dbReference type="ARBA" id="ARBA00022838"/>
    </source>
</evidence>
<reference evidence="11 12" key="1">
    <citation type="journal article" date="2015" name="Genome Announc.">
        <title>Draft Genome Sequence and Gene Annotation of the Entomopathogenic Fungus Verticillium hemipterigenum.</title>
        <authorList>
            <person name="Horn F."/>
            <person name="Habel A."/>
            <person name="Scharf D.H."/>
            <person name="Dworschak J."/>
            <person name="Brakhage A.A."/>
            <person name="Guthke R."/>
            <person name="Hertweck C."/>
            <person name="Linde J."/>
        </authorList>
    </citation>
    <scope>NUCLEOTIDE SEQUENCE [LARGE SCALE GENOMIC DNA]</scope>
</reference>
<evidence type="ECO:0000256" key="5">
    <source>
        <dbReference type="ARBA" id="ARBA00022776"/>
    </source>
</evidence>
<evidence type="ECO:0000256" key="4">
    <source>
        <dbReference type="ARBA" id="ARBA00022618"/>
    </source>
</evidence>
<evidence type="ECO:0000313" key="12">
    <source>
        <dbReference type="Proteomes" id="UP000039046"/>
    </source>
</evidence>
<protein>
    <recommendedName>
        <fullName evidence="13">Kinetochore-associated protein MTW1</fullName>
    </recommendedName>
</protein>
<dbReference type="GO" id="GO:0000070">
    <property type="term" value="P:mitotic sister chromatid segregation"/>
    <property type="evidence" value="ECO:0007669"/>
    <property type="project" value="TreeGrafter"/>
</dbReference>
<evidence type="ECO:0000256" key="2">
    <source>
        <dbReference type="ARBA" id="ARBA00008643"/>
    </source>
</evidence>
<evidence type="ECO:0000256" key="3">
    <source>
        <dbReference type="ARBA" id="ARBA00022454"/>
    </source>
</evidence>
<dbReference type="OrthoDB" id="1884855at2759"/>
<keyword evidence="4" id="KW-0132">Cell division</keyword>
<dbReference type="HOGENOM" id="CLU_046437_1_0_1"/>
<feature type="region of interest" description="Disordered" evidence="10">
    <location>
        <begin position="282"/>
        <end position="334"/>
    </location>
</feature>
<dbReference type="Pfam" id="PF05859">
    <property type="entry name" value="Mis12"/>
    <property type="match status" value="1"/>
</dbReference>
<dbReference type="EMBL" id="CDHN01000001">
    <property type="protein sequence ID" value="CEJ82816.1"/>
    <property type="molecule type" value="Genomic_DNA"/>
</dbReference>
<keyword evidence="12" id="KW-1185">Reference proteome</keyword>
<evidence type="ECO:0000256" key="9">
    <source>
        <dbReference type="ARBA" id="ARBA00023328"/>
    </source>
</evidence>
<accession>A0A0A1SWX6</accession>
<keyword evidence="7" id="KW-0175">Coiled coil</keyword>
<organism evidence="11 12">
    <name type="scientific">[Torrubiella] hemipterigena</name>
    <dbReference type="NCBI Taxonomy" id="1531966"/>
    <lineage>
        <taxon>Eukaryota</taxon>
        <taxon>Fungi</taxon>
        <taxon>Dikarya</taxon>
        <taxon>Ascomycota</taxon>
        <taxon>Pezizomycotina</taxon>
        <taxon>Sordariomycetes</taxon>
        <taxon>Hypocreomycetidae</taxon>
        <taxon>Hypocreales</taxon>
        <taxon>Clavicipitaceae</taxon>
        <taxon>Clavicipitaceae incertae sedis</taxon>
        <taxon>'Torrubiella' clade</taxon>
    </lineage>
</organism>
<keyword evidence="8" id="KW-0131">Cell cycle</keyword>
<comment type="subcellular location">
    <subcellularLocation>
        <location evidence="1">Chromosome</location>
        <location evidence="1">Centromere</location>
        <location evidence="1">Kinetochore</location>
    </subcellularLocation>
</comment>
<dbReference type="PANTHER" id="PTHR14527">
    <property type="entry name" value="PROTEIN MIS12 HOMOLOG"/>
    <property type="match status" value="1"/>
</dbReference>
<comment type="similarity">
    <text evidence="2">Belongs to the mis12 family.</text>
</comment>
<dbReference type="PANTHER" id="PTHR14527:SF2">
    <property type="entry name" value="PROTEIN MIS12 HOMOLOG"/>
    <property type="match status" value="1"/>
</dbReference>